<dbReference type="RefSeq" id="WP_058592735.1">
    <property type="nucleotide sequence ID" value="NZ_LDRK01000006.1"/>
</dbReference>
<reference evidence="3 4" key="1">
    <citation type="journal article" date="2016" name="Front. Microbiol.">
        <title>Genomic Resource of Rice Seed Associated Bacteria.</title>
        <authorList>
            <person name="Midha S."/>
            <person name="Bansal K."/>
            <person name="Sharma S."/>
            <person name="Kumar N."/>
            <person name="Patil P.P."/>
            <person name="Chaudhry V."/>
            <person name="Patil P.B."/>
        </authorList>
    </citation>
    <scope>NUCLEOTIDE SEQUENCE [LARGE SCALE GENOMIC DNA]</scope>
    <source>
        <strain evidence="3 4">NS354</strain>
    </source>
</reference>
<dbReference type="AlphaFoldDB" id="A0A147ES08"/>
<sequence>MLDSRETHAASAHIRGARRPRGAAPTRWPVSCAVAAFAVAACAVLACAVALVLITGDAALAAAAPPAAAPAPAVEVEPTTGHTPLAAYVFTVVGGAFVCGAVLLWWLLRRRGE</sequence>
<dbReference type="PATRIC" id="fig|1079994.3.peg.2110"/>
<comment type="caution">
    <text evidence="3">The sequence shown here is derived from an EMBL/GenBank/DDBJ whole genome shotgun (WGS) entry which is preliminary data.</text>
</comment>
<evidence type="ECO:0000256" key="1">
    <source>
        <dbReference type="SAM" id="MobiDB-lite"/>
    </source>
</evidence>
<name>A0A147ES08_9MICO</name>
<keyword evidence="4" id="KW-1185">Reference proteome</keyword>
<evidence type="ECO:0000313" key="4">
    <source>
        <dbReference type="Proteomes" id="UP000070810"/>
    </source>
</evidence>
<keyword evidence="2" id="KW-0472">Membrane</keyword>
<organism evidence="3 4">
    <name type="scientific">Leucobacter chromiiresistens</name>
    <dbReference type="NCBI Taxonomy" id="1079994"/>
    <lineage>
        <taxon>Bacteria</taxon>
        <taxon>Bacillati</taxon>
        <taxon>Actinomycetota</taxon>
        <taxon>Actinomycetes</taxon>
        <taxon>Micrococcales</taxon>
        <taxon>Microbacteriaceae</taxon>
        <taxon>Leucobacter</taxon>
    </lineage>
</organism>
<keyword evidence="2" id="KW-1133">Transmembrane helix</keyword>
<accession>A0A147ES08</accession>
<proteinExistence type="predicted"/>
<dbReference type="Proteomes" id="UP000070810">
    <property type="component" value="Unassembled WGS sequence"/>
</dbReference>
<dbReference type="EMBL" id="LDRK01000006">
    <property type="protein sequence ID" value="KTR87282.1"/>
    <property type="molecule type" value="Genomic_DNA"/>
</dbReference>
<evidence type="ECO:0000313" key="3">
    <source>
        <dbReference type="EMBL" id="KTR87282.1"/>
    </source>
</evidence>
<evidence type="ECO:0000256" key="2">
    <source>
        <dbReference type="SAM" id="Phobius"/>
    </source>
</evidence>
<gene>
    <name evidence="3" type="ORF">NS354_00840</name>
</gene>
<feature type="region of interest" description="Disordered" evidence="1">
    <location>
        <begin position="1"/>
        <end position="23"/>
    </location>
</feature>
<protein>
    <submittedName>
        <fullName evidence="3">Uncharacterized protein</fullName>
    </submittedName>
</protein>
<feature type="transmembrane region" description="Helical" evidence="2">
    <location>
        <begin position="28"/>
        <end position="54"/>
    </location>
</feature>
<keyword evidence="2" id="KW-0812">Transmembrane</keyword>
<feature type="transmembrane region" description="Helical" evidence="2">
    <location>
        <begin position="85"/>
        <end position="108"/>
    </location>
</feature>